<dbReference type="RefSeq" id="WP_025410304.1">
    <property type="nucleotide sequence ID" value="NZ_CP007128.1"/>
</dbReference>
<dbReference type="KEGG" id="gba:J421_1242"/>
<reference evidence="2 3" key="1">
    <citation type="journal article" date="2014" name="Genome Announc.">
        <title>Genome Sequence and Methylome of Soil Bacterium Gemmatirosa kalamazoonensis KBS708T, a Member of the Rarely Cultivated Gemmatimonadetes Phylum.</title>
        <authorList>
            <person name="Debruyn J.M."/>
            <person name="Radosevich M."/>
            <person name="Wommack K.E."/>
            <person name="Polson S.W."/>
            <person name="Hauser L.J."/>
            <person name="Fawaz M.N."/>
            <person name="Korlach J."/>
            <person name="Tsai Y.C."/>
        </authorList>
    </citation>
    <scope>NUCLEOTIDE SEQUENCE [LARGE SCALE GENOMIC DNA]</scope>
    <source>
        <strain evidence="2 3">KBS708</strain>
    </source>
</reference>
<sequence>MTHAVRLRPLGLAAALLLVGACGIPRLRQIPGTDRATRSRGRPAVTAGRNGTGGCNGRVAPPSGAGVTVGDRGGVCAEVTSDTLPDPNTDHTQPPRKVP</sequence>
<dbReference type="EMBL" id="CP007128">
    <property type="protein sequence ID" value="AHG88779.1"/>
    <property type="molecule type" value="Genomic_DNA"/>
</dbReference>
<protein>
    <recommendedName>
        <fullName evidence="4">Lipoprotein</fullName>
    </recommendedName>
</protein>
<proteinExistence type="predicted"/>
<dbReference type="InParanoid" id="W0RCG4"/>
<accession>W0RCG4</accession>
<dbReference type="Proteomes" id="UP000019151">
    <property type="component" value="Chromosome"/>
</dbReference>
<dbReference type="STRING" id="861299.J421_1242"/>
<organism evidence="2 3">
    <name type="scientific">Gemmatirosa kalamazoonensis</name>
    <dbReference type="NCBI Taxonomy" id="861299"/>
    <lineage>
        <taxon>Bacteria</taxon>
        <taxon>Pseudomonadati</taxon>
        <taxon>Gemmatimonadota</taxon>
        <taxon>Gemmatimonadia</taxon>
        <taxon>Gemmatimonadales</taxon>
        <taxon>Gemmatimonadaceae</taxon>
        <taxon>Gemmatirosa</taxon>
    </lineage>
</organism>
<evidence type="ECO:0000313" key="3">
    <source>
        <dbReference type="Proteomes" id="UP000019151"/>
    </source>
</evidence>
<evidence type="ECO:0000256" key="1">
    <source>
        <dbReference type="SAM" id="MobiDB-lite"/>
    </source>
</evidence>
<dbReference type="HOGENOM" id="CLU_2316261_0_0_0"/>
<evidence type="ECO:0000313" key="2">
    <source>
        <dbReference type="EMBL" id="AHG88779.1"/>
    </source>
</evidence>
<feature type="region of interest" description="Disordered" evidence="1">
    <location>
        <begin position="29"/>
        <end position="99"/>
    </location>
</feature>
<gene>
    <name evidence="2" type="ORF">J421_1242</name>
</gene>
<keyword evidence="3" id="KW-1185">Reference proteome</keyword>
<dbReference type="AlphaFoldDB" id="W0RCG4"/>
<evidence type="ECO:0008006" key="4">
    <source>
        <dbReference type="Google" id="ProtNLM"/>
    </source>
</evidence>
<name>W0RCG4_9BACT</name>
<dbReference type="PROSITE" id="PS51257">
    <property type="entry name" value="PROKAR_LIPOPROTEIN"/>
    <property type="match status" value="1"/>
</dbReference>